<dbReference type="EMBL" id="BTRK01000002">
    <property type="protein sequence ID" value="GMR38348.1"/>
    <property type="molecule type" value="Genomic_DNA"/>
</dbReference>
<feature type="non-terminal residue" evidence="1">
    <location>
        <position position="82"/>
    </location>
</feature>
<dbReference type="Proteomes" id="UP001328107">
    <property type="component" value="Unassembled WGS sequence"/>
</dbReference>
<protein>
    <submittedName>
        <fullName evidence="1">Uncharacterized protein</fullName>
    </submittedName>
</protein>
<sequence length="82" mass="9164">SKSTRLLISLHNEDCDFLISDDHATLLFDSMGKGVISYIDLQLSTTEQKLIQSYSVPCHAGRISSVRVDAIYPTVFEDSEEI</sequence>
<dbReference type="AlphaFoldDB" id="A0AAN4ZBY8"/>
<keyword evidence="2" id="KW-1185">Reference proteome</keyword>
<gene>
    <name evidence="1" type="ORF">PMAYCL1PPCAC_08543</name>
</gene>
<reference evidence="2" key="1">
    <citation type="submission" date="2022-10" db="EMBL/GenBank/DDBJ databases">
        <title>Genome assembly of Pristionchus species.</title>
        <authorList>
            <person name="Yoshida K."/>
            <person name="Sommer R.J."/>
        </authorList>
    </citation>
    <scope>NUCLEOTIDE SEQUENCE [LARGE SCALE GENOMIC DNA]</scope>
    <source>
        <strain evidence="2">RS5460</strain>
    </source>
</reference>
<comment type="caution">
    <text evidence="1">The sequence shown here is derived from an EMBL/GenBank/DDBJ whole genome shotgun (WGS) entry which is preliminary data.</text>
</comment>
<name>A0AAN4ZBY8_9BILA</name>
<proteinExistence type="predicted"/>
<evidence type="ECO:0000313" key="2">
    <source>
        <dbReference type="Proteomes" id="UP001328107"/>
    </source>
</evidence>
<accession>A0AAN4ZBY8</accession>
<evidence type="ECO:0000313" key="1">
    <source>
        <dbReference type="EMBL" id="GMR38348.1"/>
    </source>
</evidence>
<feature type="non-terminal residue" evidence="1">
    <location>
        <position position="1"/>
    </location>
</feature>
<organism evidence="1 2">
    <name type="scientific">Pristionchus mayeri</name>
    <dbReference type="NCBI Taxonomy" id="1317129"/>
    <lineage>
        <taxon>Eukaryota</taxon>
        <taxon>Metazoa</taxon>
        <taxon>Ecdysozoa</taxon>
        <taxon>Nematoda</taxon>
        <taxon>Chromadorea</taxon>
        <taxon>Rhabditida</taxon>
        <taxon>Rhabditina</taxon>
        <taxon>Diplogasteromorpha</taxon>
        <taxon>Diplogasteroidea</taxon>
        <taxon>Neodiplogasteridae</taxon>
        <taxon>Pristionchus</taxon>
    </lineage>
</organism>